<dbReference type="PANTHER" id="PTHR22916:SF3">
    <property type="entry name" value="UDP-GLCNAC:BETAGAL BETA-1,3-N-ACETYLGLUCOSAMINYLTRANSFERASE-LIKE PROTEIN 1"/>
    <property type="match status" value="1"/>
</dbReference>
<dbReference type="Gene3D" id="3.90.550.10">
    <property type="entry name" value="Spore Coat Polysaccharide Biosynthesis Protein SpsA, Chain A"/>
    <property type="match status" value="1"/>
</dbReference>
<sequence>MNPKVSVIMLTYNHAPYLKQAIDGVLSQQTDFPFELIICNDHSPDNTDEVVKDFTEKYPGIIKYYKHETNIGFVENQRFAFTLAKGEYMAYCEGDDYWTDLNKLQFQTDFLDKNPDYVMTTARNLLFHQNDGHFSDDGKTHIFRDKDFVDYTQDSFFKERPTQTFTYLLRRKYLDFKWIDIYPDYRDLYYFYHLLEFGKGRAFNHVIGVYRLHDGGIYSSLKIENQYRTSINIFSNIKRINHDNRANRQIITDLDQLILKYYYKKEFKIPLVNLHLYKAVFERFFLSGHFKMLIMQLFKIMKYTLKR</sequence>
<dbReference type="InterPro" id="IPR029044">
    <property type="entry name" value="Nucleotide-diphossugar_trans"/>
</dbReference>
<reference evidence="2 3" key="1">
    <citation type="submission" date="2024-04" db="EMBL/GenBank/DDBJ databases">
        <title>Genome sequencing and assembly of rice foliar adapted Chryseobacterium endophyticum OsEnb-ALM-A6.</title>
        <authorList>
            <person name="Kumar S."/>
            <person name="Javed M."/>
            <person name="Chouhan V."/>
            <person name="Charishma K."/>
            <person name="Patel A."/>
            <person name="Kumar M."/>
            <person name="Sahu K.P."/>
            <person name="Kumar A."/>
        </authorList>
    </citation>
    <scope>NUCLEOTIDE SEQUENCE [LARGE SCALE GENOMIC DNA]</scope>
    <source>
        <strain evidence="2 3">OsEnb-ALM-A6</strain>
    </source>
</reference>
<evidence type="ECO:0000259" key="1">
    <source>
        <dbReference type="Pfam" id="PF00535"/>
    </source>
</evidence>
<evidence type="ECO:0000313" key="3">
    <source>
        <dbReference type="Proteomes" id="UP001463665"/>
    </source>
</evidence>
<dbReference type="Proteomes" id="UP001463665">
    <property type="component" value="Chromosome"/>
</dbReference>
<name>A0AAU6WRR0_9FLAO</name>
<keyword evidence="3" id="KW-1185">Reference proteome</keyword>
<dbReference type="Pfam" id="PF00535">
    <property type="entry name" value="Glycos_transf_2"/>
    <property type="match status" value="1"/>
</dbReference>
<dbReference type="EMBL" id="CP154834">
    <property type="protein sequence ID" value="XAO75239.1"/>
    <property type="molecule type" value="Genomic_DNA"/>
</dbReference>
<accession>A0AAU6WRR0</accession>
<dbReference type="CDD" id="cd00761">
    <property type="entry name" value="Glyco_tranf_GTA_type"/>
    <property type="match status" value="1"/>
</dbReference>
<feature type="domain" description="Glycosyltransferase 2-like" evidence="1">
    <location>
        <begin position="6"/>
        <end position="123"/>
    </location>
</feature>
<dbReference type="SUPFAM" id="SSF53448">
    <property type="entry name" value="Nucleotide-diphospho-sugar transferases"/>
    <property type="match status" value="1"/>
</dbReference>
<keyword evidence="2" id="KW-0808">Transferase</keyword>
<dbReference type="PANTHER" id="PTHR22916">
    <property type="entry name" value="GLYCOSYLTRANSFERASE"/>
    <property type="match status" value="1"/>
</dbReference>
<dbReference type="EC" id="2.4.-.-" evidence="2"/>
<evidence type="ECO:0000313" key="2">
    <source>
        <dbReference type="EMBL" id="XAO75239.1"/>
    </source>
</evidence>
<dbReference type="InterPro" id="IPR001173">
    <property type="entry name" value="Glyco_trans_2-like"/>
</dbReference>
<dbReference type="RefSeq" id="WP_345767032.1">
    <property type="nucleotide sequence ID" value="NZ_CP154834.1"/>
</dbReference>
<dbReference type="AlphaFoldDB" id="A0AAU6WRR0"/>
<organism evidence="2 3">
    <name type="scientific">Chryseobacterium endophyticum</name>
    <dbReference type="NCBI Taxonomy" id="1854762"/>
    <lineage>
        <taxon>Bacteria</taxon>
        <taxon>Pseudomonadati</taxon>
        <taxon>Bacteroidota</taxon>
        <taxon>Flavobacteriia</taxon>
        <taxon>Flavobacteriales</taxon>
        <taxon>Weeksellaceae</taxon>
        <taxon>Chryseobacterium group</taxon>
        <taxon>Chryseobacterium</taxon>
    </lineage>
</organism>
<dbReference type="GO" id="GO:0016758">
    <property type="term" value="F:hexosyltransferase activity"/>
    <property type="evidence" value="ECO:0007669"/>
    <property type="project" value="UniProtKB-ARBA"/>
</dbReference>
<proteinExistence type="predicted"/>
<protein>
    <submittedName>
        <fullName evidence="2">Glycosyltransferase family 2 protein</fullName>
        <ecNumber evidence="2">2.4.-.-</ecNumber>
    </submittedName>
</protein>
<keyword evidence="2" id="KW-0328">Glycosyltransferase</keyword>
<gene>
    <name evidence="2" type="ORF">AAFP95_04540</name>
</gene>